<feature type="region of interest" description="Disordered" evidence="1">
    <location>
        <begin position="76"/>
        <end position="168"/>
    </location>
</feature>
<organism evidence="2 3">
    <name type="scientific">Phlebiopsis gigantea (strain 11061_1 CR5-6)</name>
    <name type="common">White-rot fungus</name>
    <name type="synonym">Peniophora gigantea</name>
    <dbReference type="NCBI Taxonomy" id="745531"/>
    <lineage>
        <taxon>Eukaryota</taxon>
        <taxon>Fungi</taxon>
        <taxon>Dikarya</taxon>
        <taxon>Basidiomycota</taxon>
        <taxon>Agaricomycotina</taxon>
        <taxon>Agaricomycetes</taxon>
        <taxon>Polyporales</taxon>
        <taxon>Phanerochaetaceae</taxon>
        <taxon>Phlebiopsis</taxon>
    </lineage>
</organism>
<evidence type="ECO:0000313" key="2">
    <source>
        <dbReference type="EMBL" id="KIP07256.1"/>
    </source>
</evidence>
<protein>
    <submittedName>
        <fullName evidence="2">Uncharacterized protein</fullName>
    </submittedName>
</protein>
<evidence type="ECO:0000256" key="1">
    <source>
        <dbReference type="SAM" id="MobiDB-lite"/>
    </source>
</evidence>
<evidence type="ECO:0000313" key="3">
    <source>
        <dbReference type="Proteomes" id="UP000053257"/>
    </source>
</evidence>
<reference evidence="2 3" key="1">
    <citation type="journal article" date="2014" name="PLoS Genet.">
        <title>Analysis of the Phlebiopsis gigantea genome, transcriptome and secretome provides insight into its pioneer colonization strategies of wood.</title>
        <authorList>
            <person name="Hori C."/>
            <person name="Ishida T."/>
            <person name="Igarashi K."/>
            <person name="Samejima M."/>
            <person name="Suzuki H."/>
            <person name="Master E."/>
            <person name="Ferreira P."/>
            <person name="Ruiz-Duenas F.J."/>
            <person name="Held B."/>
            <person name="Canessa P."/>
            <person name="Larrondo L.F."/>
            <person name="Schmoll M."/>
            <person name="Druzhinina I.S."/>
            <person name="Kubicek C.P."/>
            <person name="Gaskell J.A."/>
            <person name="Kersten P."/>
            <person name="St John F."/>
            <person name="Glasner J."/>
            <person name="Sabat G."/>
            <person name="Splinter BonDurant S."/>
            <person name="Syed K."/>
            <person name="Yadav J."/>
            <person name="Mgbeahuruike A.C."/>
            <person name="Kovalchuk A."/>
            <person name="Asiegbu F.O."/>
            <person name="Lackner G."/>
            <person name="Hoffmeister D."/>
            <person name="Rencoret J."/>
            <person name="Gutierrez A."/>
            <person name="Sun H."/>
            <person name="Lindquist E."/>
            <person name="Barry K."/>
            <person name="Riley R."/>
            <person name="Grigoriev I.V."/>
            <person name="Henrissat B."/>
            <person name="Kues U."/>
            <person name="Berka R.M."/>
            <person name="Martinez A.T."/>
            <person name="Covert S.F."/>
            <person name="Blanchette R.A."/>
            <person name="Cullen D."/>
        </authorList>
    </citation>
    <scope>NUCLEOTIDE SEQUENCE [LARGE SCALE GENOMIC DNA]</scope>
    <source>
        <strain evidence="2 3">11061_1 CR5-6</strain>
    </source>
</reference>
<dbReference type="AlphaFoldDB" id="A0A0C3RYK8"/>
<dbReference type="EMBL" id="KN840501">
    <property type="protein sequence ID" value="KIP07256.1"/>
    <property type="molecule type" value="Genomic_DNA"/>
</dbReference>
<feature type="compositionally biased region" description="Pro residues" evidence="1">
    <location>
        <begin position="102"/>
        <end position="113"/>
    </location>
</feature>
<proteinExistence type="predicted"/>
<accession>A0A0C3RYK8</accession>
<sequence>MSSSSGSSILPTPLPPSSARDYYFLFSRDYWALCAVHTLSGRMLWSICGTLASSLCCLPGEITLEIIRSMAQHVPCASPQTPSTRRAFPKLHSPQNSSPSPVFSPPLASPCAPPRSDRHFSQAATPSAWPPPPCTLTSKRYVFPPLTPRQRATPPSSRRGPFRGPRDK</sequence>
<dbReference type="HOGENOM" id="CLU_1587110_0_0_1"/>
<dbReference type="Proteomes" id="UP000053257">
    <property type="component" value="Unassembled WGS sequence"/>
</dbReference>
<gene>
    <name evidence="2" type="ORF">PHLGIDRAFT_427667</name>
</gene>
<keyword evidence="3" id="KW-1185">Reference proteome</keyword>
<feature type="compositionally biased region" description="Low complexity" evidence="1">
    <location>
        <begin position="154"/>
        <end position="168"/>
    </location>
</feature>
<name>A0A0C3RYK8_PHLG1</name>